<keyword evidence="7" id="KW-0378">Hydrolase</keyword>
<sequence length="263" mass="30290">MTDGSQHRYRTVWISDIHLGTRGCQAEPLLDFLRSVECDTMYLVGDVIDFWRMRRARYWPQSHNDVIQKLLRKARKGTRVILTPGNHDDMLRGYVDHEFGHILVVGDAIHVLADGRRLLVIHGDQFDSVVARAPWLGHLGTHANAASQLVNQWFNWGRLKLGYPYWSLSGYLKHKVKHRGQFIANYEKALVEEARRRGVDGVVCGHIHYPEQKILDGILYYNDGDWVDNRTALVEHHSGELELLRWPETPAVRPMAEVISLVS</sequence>
<reference evidence="7 8" key="1">
    <citation type="submission" date="2019-07" db="EMBL/GenBank/DDBJ databases">
        <title>Whole genome shotgun sequence of Skermanella aerolata NBRC 106429.</title>
        <authorList>
            <person name="Hosoyama A."/>
            <person name="Uohara A."/>
            <person name="Ohji S."/>
            <person name="Ichikawa N."/>
        </authorList>
    </citation>
    <scope>NUCLEOTIDE SEQUENCE [LARGE SCALE GENOMIC DNA]</scope>
    <source>
        <strain evidence="7 8">NBRC 106429</strain>
    </source>
</reference>
<keyword evidence="1" id="KW-1003">Cell membrane</keyword>
<dbReference type="Proteomes" id="UP000321523">
    <property type="component" value="Unassembled WGS sequence"/>
</dbReference>
<comment type="caution">
    <text evidence="7">The sequence shown here is derived from an EMBL/GenBank/DDBJ whole genome shotgun (WGS) entry which is preliminary data.</text>
</comment>
<name>A0A512DSD3_9PROT</name>
<evidence type="ECO:0000313" key="8">
    <source>
        <dbReference type="Proteomes" id="UP000321523"/>
    </source>
</evidence>
<keyword evidence="3" id="KW-0479">Metal-binding</keyword>
<organism evidence="7 8">
    <name type="scientific">Skermanella aerolata</name>
    <dbReference type="NCBI Taxonomy" id="393310"/>
    <lineage>
        <taxon>Bacteria</taxon>
        <taxon>Pseudomonadati</taxon>
        <taxon>Pseudomonadota</taxon>
        <taxon>Alphaproteobacteria</taxon>
        <taxon>Rhodospirillales</taxon>
        <taxon>Azospirillaceae</taxon>
        <taxon>Skermanella</taxon>
    </lineage>
</organism>
<dbReference type="RefSeq" id="WP_044431023.1">
    <property type="nucleotide sequence ID" value="NZ_BJYZ01000015.1"/>
</dbReference>
<dbReference type="AlphaFoldDB" id="A0A512DSD3"/>
<evidence type="ECO:0000256" key="4">
    <source>
        <dbReference type="ARBA" id="ARBA00023136"/>
    </source>
</evidence>
<accession>A0A512DSD3</accession>
<dbReference type="EMBL" id="BJYZ01000015">
    <property type="protein sequence ID" value="GEO39346.1"/>
    <property type="molecule type" value="Genomic_DNA"/>
</dbReference>
<gene>
    <name evidence="7" type="ORF">SAE02_34940</name>
</gene>
<dbReference type="CDD" id="cd07398">
    <property type="entry name" value="MPP_YbbF-LpxH"/>
    <property type="match status" value="1"/>
</dbReference>
<evidence type="ECO:0000256" key="2">
    <source>
        <dbReference type="ARBA" id="ARBA00022519"/>
    </source>
</evidence>
<evidence type="ECO:0000256" key="3">
    <source>
        <dbReference type="ARBA" id="ARBA00022723"/>
    </source>
</evidence>
<dbReference type="InterPro" id="IPR029052">
    <property type="entry name" value="Metallo-depent_PP-like"/>
</dbReference>
<evidence type="ECO:0000256" key="5">
    <source>
        <dbReference type="ARBA" id="ARBA00023211"/>
    </source>
</evidence>
<keyword evidence="4" id="KW-0472">Membrane</keyword>
<keyword evidence="2" id="KW-0997">Cell inner membrane</keyword>
<evidence type="ECO:0000256" key="1">
    <source>
        <dbReference type="ARBA" id="ARBA00022475"/>
    </source>
</evidence>
<dbReference type="GO" id="GO:0046872">
    <property type="term" value="F:metal ion binding"/>
    <property type="evidence" value="ECO:0007669"/>
    <property type="project" value="UniProtKB-KW"/>
</dbReference>
<protein>
    <submittedName>
        <fullName evidence="7">UDP-2,3-diacylglucosamine hydrolase</fullName>
    </submittedName>
</protein>
<dbReference type="SUPFAM" id="SSF56300">
    <property type="entry name" value="Metallo-dependent phosphatases"/>
    <property type="match status" value="1"/>
</dbReference>
<dbReference type="InterPro" id="IPR004843">
    <property type="entry name" value="Calcineurin-like_PHP"/>
</dbReference>
<keyword evidence="5" id="KW-0464">Manganese</keyword>
<dbReference type="GO" id="GO:0009245">
    <property type="term" value="P:lipid A biosynthetic process"/>
    <property type="evidence" value="ECO:0007669"/>
    <property type="project" value="TreeGrafter"/>
</dbReference>
<dbReference type="PANTHER" id="PTHR34990">
    <property type="entry name" value="UDP-2,3-DIACYLGLUCOSAMINE HYDROLASE-RELATED"/>
    <property type="match status" value="1"/>
</dbReference>
<keyword evidence="8" id="KW-1185">Reference proteome</keyword>
<dbReference type="PANTHER" id="PTHR34990:SF2">
    <property type="entry name" value="BLL8164 PROTEIN"/>
    <property type="match status" value="1"/>
</dbReference>
<dbReference type="GO" id="GO:0016020">
    <property type="term" value="C:membrane"/>
    <property type="evidence" value="ECO:0007669"/>
    <property type="project" value="GOC"/>
</dbReference>
<dbReference type="OrthoDB" id="9802481at2"/>
<dbReference type="Pfam" id="PF00149">
    <property type="entry name" value="Metallophos"/>
    <property type="match status" value="1"/>
</dbReference>
<dbReference type="GO" id="GO:0008758">
    <property type="term" value="F:UDP-2,3-diacylglucosamine hydrolase activity"/>
    <property type="evidence" value="ECO:0007669"/>
    <property type="project" value="TreeGrafter"/>
</dbReference>
<dbReference type="Gene3D" id="3.60.21.10">
    <property type="match status" value="1"/>
</dbReference>
<feature type="domain" description="Calcineurin-like phosphoesterase" evidence="6">
    <location>
        <begin position="10"/>
        <end position="210"/>
    </location>
</feature>
<proteinExistence type="predicted"/>
<dbReference type="InterPro" id="IPR043461">
    <property type="entry name" value="LpxH-like"/>
</dbReference>
<evidence type="ECO:0000313" key="7">
    <source>
        <dbReference type="EMBL" id="GEO39346.1"/>
    </source>
</evidence>
<evidence type="ECO:0000259" key="6">
    <source>
        <dbReference type="Pfam" id="PF00149"/>
    </source>
</evidence>